<dbReference type="PANTHER" id="PTHR17583:SF0">
    <property type="entry name" value="PHOSPHOINOSITIDE 3-KINASE REGULATORY SUBUNIT 4"/>
    <property type="match status" value="1"/>
</dbReference>
<keyword evidence="1" id="KW-0418">Kinase</keyword>
<dbReference type="PROSITE" id="PS00108">
    <property type="entry name" value="PROTEIN_KINASE_ST"/>
    <property type="match status" value="1"/>
</dbReference>
<dbReference type="CDD" id="cd13980">
    <property type="entry name" value="STKc_Vps15"/>
    <property type="match status" value="1"/>
</dbReference>
<dbReference type="SUPFAM" id="SSF56112">
    <property type="entry name" value="Protein kinase-like (PK-like)"/>
    <property type="match status" value="1"/>
</dbReference>
<dbReference type="GO" id="GO:0005524">
    <property type="term" value="F:ATP binding"/>
    <property type="evidence" value="ECO:0007669"/>
    <property type="project" value="InterPro"/>
</dbReference>
<proteinExistence type="predicted"/>
<keyword evidence="7" id="KW-1185">Reference proteome</keyword>
<name>A0A8R1HMA5_CAEJA</name>
<dbReference type="InterPro" id="IPR021133">
    <property type="entry name" value="HEAT_type_2"/>
</dbReference>
<evidence type="ECO:0000256" key="2">
    <source>
        <dbReference type="ARBA" id="ARBA00022574"/>
    </source>
</evidence>
<keyword evidence="1" id="KW-0808">Transferase</keyword>
<keyword evidence="2" id="KW-0853">WD repeat</keyword>
<evidence type="ECO:0000256" key="3">
    <source>
        <dbReference type="ARBA" id="ARBA00022737"/>
    </source>
</evidence>
<evidence type="ECO:0000259" key="5">
    <source>
        <dbReference type="PROSITE" id="PS50011"/>
    </source>
</evidence>
<dbReference type="GO" id="GO:0045324">
    <property type="term" value="P:late endosome to vacuole transport"/>
    <property type="evidence" value="ECO:0007669"/>
    <property type="project" value="InterPro"/>
</dbReference>
<dbReference type="InterPro" id="IPR016024">
    <property type="entry name" value="ARM-type_fold"/>
</dbReference>
<dbReference type="SMART" id="SM00220">
    <property type="entry name" value="S_TKc"/>
    <property type="match status" value="1"/>
</dbReference>
<keyword evidence="3" id="KW-0677">Repeat</keyword>
<dbReference type="InterPro" id="IPR008271">
    <property type="entry name" value="Ser/Thr_kinase_AS"/>
</dbReference>
<dbReference type="SUPFAM" id="SSF48371">
    <property type="entry name" value="ARM repeat"/>
    <property type="match status" value="1"/>
</dbReference>
<dbReference type="Proteomes" id="UP000005237">
    <property type="component" value="Unassembled WGS sequence"/>
</dbReference>
<dbReference type="Gene3D" id="1.10.510.10">
    <property type="entry name" value="Transferase(Phosphotransferase) domain 1"/>
    <property type="match status" value="1"/>
</dbReference>
<dbReference type="InterPro" id="IPR000719">
    <property type="entry name" value="Prot_kinase_dom"/>
</dbReference>
<dbReference type="PROSITE" id="PS50077">
    <property type="entry name" value="HEAT_REPEAT"/>
    <property type="match status" value="1"/>
</dbReference>
<keyword evidence="1" id="KW-0723">Serine/threonine-protein kinase</keyword>
<evidence type="ECO:0000256" key="4">
    <source>
        <dbReference type="PROSITE-ProRule" id="PRU00103"/>
    </source>
</evidence>
<dbReference type="GO" id="GO:0034271">
    <property type="term" value="C:phosphatidylinositol 3-kinase complex, class III, type I"/>
    <property type="evidence" value="ECO:0007669"/>
    <property type="project" value="TreeGrafter"/>
</dbReference>
<dbReference type="InterPro" id="IPR011009">
    <property type="entry name" value="Kinase-like_dom_sf"/>
</dbReference>
<dbReference type="Pfam" id="PF00069">
    <property type="entry name" value="Pkinase"/>
    <property type="match status" value="1"/>
</dbReference>
<dbReference type="GO" id="GO:0016236">
    <property type="term" value="P:macroautophagy"/>
    <property type="evidence" value="ECO:0007669"/>
    <property type="project" value="InterPro"/>
</dbReference>
<dbReference type="EnsemblMetazoa" id="CJA05902b.1">
    <property type="protein sequence ID" value="CJA05902b.1"/>
    <property type="gene ID" value="WBGene00125106"/>
</dbReference>
<evidence type="ECO:0000313" key="6">
    <source>
        <dbReference type="EnsemblMetazoa" id="CJA05902b.1"/>
    </source>
</evidence>
<evidence type="ECO:0000256" key="1">
    <source>
        <dbReference type="ARBA" id="ARBA00022527"/>
    </source>
</evidence>
<evidence type="ECO:0000313" key="7">
    <source>
        <dbReference type="Proteomes" id="UP000005237"/>
    </source>
</evidence>
<dbReference type="PANTHER" id="PTHR17583">
    <property type="entry name" value="PHOSPHOINOSITIDE 3-KINASE REGULATORY SUBUNIT 4"/>
    <property type="match status" value="1"/>
</dbReference>
<accession>A0A8R1HMA5</accession>
<dbReference type="GO" id="GO:0034272">
    <property type="term" value="C:phosphatidylinositol 3-kinase complex, class III, type II"/>
    <property type="evidence" value="ECO:0007669"/>
    <property type="project" value="TreeGrafter"/>
</dbReference>
<dbReference type="Gene3D" id="1.25.10.10">
    <property type="entry name" value="Leucine-rich Repeat Variant"/>
    <property type="match status" value="1"/>
</dbReference>
<reference evidence="6" key="2">
    <citation type="submission" date="2022-06" db="UniProtKB">
        <authorList>
            <consortium name="EnsemblMetazoa"/>
        </authorList>
    </citation>
    <scope>IDENTIFICATION</scope>
    <source>
        <strain evidence="6">DF5081</strain>
    </source>
</reference>
<dbReference type="AlphaFoldDB" id="A0A8R1HMA5"/>
<dbReference type="GO" id="GO:0071561">
    <property type="term" value="C:nucleus-vacuole junction"/>
    <property type="evidence" value="ECO:0007669"/>
    <property type="project" value="TreeGrafter"/>
</dbReference>
<dbReference type="GO" id="GO:0005770">
    <property type="term" value="C:late endosome"/>
    <property type="evidence" value="ECO:0007669"/>
    <property type="project" value="TreeGrafter"/>
</dbReference>
<dbReference type="PROSITE" id="PS50011">
    <property type="entry name" value="PROTEIN_KINASE_DOM"/>
    <property type="match status" value="1"/>
</dbReference>
<organism evidence="6 7">
    <name type="scientific">Caenorhabditis japonica</name>
    <dbReference type="NCBI Taxonomy" id="281687"/>
    <lineage>
        <taxon>Eukaryota</taxon>
        <taxon>Metazoa</taxon>
        <taxon>Ecdysozoa</taxon>
        <taxon>Nematoda</taxon>
        <taxon>Chromadorea</taxon>
        <taxon>Rhabditida</taxon>
        <taxon>Rhabditina</taxon>
        <taxon>Rhabditomorpha</taxon>
        <taxon>Rhabditoidea</taxon>
        <taxon>Rhabditidae</taxon>
        <taxon>Peloderinae</taxon>
        <taxon>Caenorhabditis</taxon>
    </lineage>
</organism>
<protein>
    <submittedName>
        <fullName evidence="6">Protein kinase domain-containing protein</fullName>
    </submittedName>
</protein>
<feature type="repeat" description="HEAT" evidence="4">
    <location>
        <begin position="419"/>
        <end position="456"/>
    </location>
</feature>
<sequence length="860" mass="98074">MGNINSLFTTNPSEILPVEVYLSDLSCDNVENLGSTRFMKVARGKTHEGVFVYKVFVRQDMAPLDPYPQRIIDIRKALMKSPNCCPIKKVLVKQKYAVMLRAFQKHTLFDRMSTRPFVVDAEKLWYIFLLFKALSQCETAGVCHGDLKSQNVLISSSNWLQITDFAPFKPCFLAQDNPSSFTFFFDTSRRQTCYIAPERFISAAQYEEKLKNGGDDWLFGSLTPNMDMFSAGCIVFEILSDRPPFTYSSLCEYRAMSDMEANAMVQKLVLDVPPAYRSLLRILLNRDPSLRISANAVLTGAAFSFPVILESFLFRYLDRFRPLYGASSPLTDTSDDFSQALEFSYLEPDDVITKLKREKKLWWAKLAETDESKSFAFLFVSLITANLRALRTIQAKTDAIKMLVDLSTISDSTVALDRILPYFVHLWMDPETQVRATAVTATAELLAPIEPKTYEEALTFVDYLFPQLNVMANDSVDCPQHVLFSIATSLGRLADTAYRFYLAGREIRKSAPFEEDDIVQTAGEQQNDDAQALLHGVSAIFSALCSKDPMVKRCLVETESLTLLYHFFSKIGNDDTLLRFLCTFLNAKTEWRLRAAFFDSLPLCVQKRSEGMVPLLQLGLQDGEEHVVVRALGCIHILIRNENLDKTSQKQLLADVLPFLIHPNDWIRSTVCDILIAFDSQWHVAEVHVKLIPAVSPYIEDSRKKILTLKSKTVLMAQLVDPIPRITFNQIVELNLDYTRQLKTLLEIHMETGKPFEAQASWFNTIFPKIKTEITKSGSIGEHNDVKAAIEARKRLITVVFAFRHHFEKMADTRNTKVILRWRECKKRRTWPLVNAGDVKDILCSPVRNLIQDHFYFASE</sequence>
<dbReference type="InterPro" id="IPR011989">
    <property type="entry name" value="ARM-like"/>
</dbReference>
<dbReference type="InterPro" id="IPR055231">
    <property type="entry name" value="2AA_helical"/>
</dbReference>
<dbReference type="GO" id="GO:0006623">
    <property type="term" value="P:protein targeting to vacuole"/>
    <property type="evidence" value="ECO:0007669"/>
    <property type="project" value="TreeGrafter"/>
</dbReference>
<feature type="domain" description="Protein kinase" evidence="5">
    <location>
        <begin position="27"/>
        <end position="313"/>
    </location>
</feature>
<dbReference type="InterPro" id="IPR045162">
    <property type="entry name" value="Vps15-like"/>
</dbReference>
<dbReference type="Pfam" id="PF22956">
    <property type="entry name" value="VPS15-like_hel"/>
    <property type="match status" value="1"/>
</dbReference>
<dbReference type="GO" id="GO:0004674">
    <property type="term" value="F:protein serine/threonine kinase activity"/>
    <property type="evidence" value="ECO:0007669"/>
    <property type="project" value="UniProtKB-KW"/>
</dbReference>
<reference evidence="7" key="1">
    <citation type="submission" date="2010-08" db="EMBL/GenBank/DDBJ databases">
        <authorList>
            <consortium name="Caenorhabditis japonica Sequencing Consortium"/>
            <person name="Wilson R.K."/>
        </authorList>
    </citation>
    <scope>NUCLEOTIDE SEQUENCE [LARGE SCALE GENOMIC DNA]</scope>
    <source>
        <strain evidence="7">DF5081</strain>
    </source>
</reference>